<dbReference type="GO" id="GO:0005774">
    <property type="term" value="C:vacuolar membrane"/>
    <property type="evidence" value="ECO:0007669"/>
    <property type="project" value="TreeGrafter"/>
</dbReference>
<sequence length="84" mass="9433">MISDFHDTAEALNNAVTLFLEIGRLNMAARYSKDIGEIYQQEQDLENAAVYLNRAADLFDSEGQSSQANSMTQKIAEIYAQLEK</sequence>
<comment type="caution">
    <text evidence="4">The sequence shown here is derived from an EMBL/GenBank/DDBJ whole genome shotgun (WGS) entry which is preliminary data.</text>
</comment>
<dbReference type="EMBL" id="BQKI01000122">
    <property type="protein sequence ID" value="GJN40425.1"/>
    <property type="molecule type" value="Genomic_DNA"/>
</dbReference>
<keyword evidence="5" id="KW-1185">Reference proteome</keyword>
<organism evidence="4 5">
    <name type="scientific">Eleusine coracana subsp. coracana</name>
    <dbReference type="NCBI Taxonomy" id="191504"/>
    <lineage>
        <taxon>Eukaryota</taxon>
        <taxon>Viridiplantae</taxon>
        <taxon>Streptophyta</taxon>
        <taxon>Embryophyta</taxon>
        <taxon>Tracheophyta</taxon>
        <taxon>Spermatophyta</taxon>
        <taxon>Magnoliopsida</taxon>
        <taxon>Liliopsida</taxon>
        <taxon>Poales</taxon>
        <taxon>Poaceae</taxon>
        <taxon>PACMAD clade</taxon>
        <taxon>Chloridoideae</taxon>
        <taxon>Cynodonteae</taxon>
        <taxon>Eleusininae</taxon>
        <taxon>Eleusine</taxon>
    </lineage>
</organism>
<reference evidence="4" key="1">
    <citation type="journal article" date="2018" name="DNA Res.">
        <title>Multiple hybrid de novo genome assembly of finger millet, an orphan allotetraploid crop.</title>
        <authorList>
            <person name="Hatakeyama M."/>
            <person name="Aluri S."/>
            <person name="Balachadran M.T."/>
            <person name="Sivarajan S.R."/>
            <person name="Patrignani A."/>
            <person name="Gruter S."/>
            <person name="Poveda L."/>
            <person name="Shimizu-Inatsugi R."/>
            <person name="Baeten J."/>
            <person name="Francoijs K.J."/>
            <person name="Nataraja K.N."/>
            <person name="Reddy Y.A.N."/>
            <person name="Phadnis S."/>
            <person name="Ravikumar R.L."/>
            <person name="Schlapbach R."/>
            <person name="Sreeman S.M."/>
            <person name="Shimizu K.K."/>
        </authorList>
    </citation>
    <scope>NUCLEOTIDE SEQUENCE</scope>
</reference>
<proteinExistence type="inferred from homology"/>
<gene>
    <name evidence="4" type="primary">gb29634</name>
    <name evidence="4" type="ORF">PR202_gb29634</name>
</gene>
<keyword evidence="3" id="KW-0653">Protein transport</keyword>
<dbReference type="GO" id="GO:0035494">
    <property type="term" value="P:SNARE complex disassembly"/>
    <property type="evidence" value="ECO:0007669"/>
    <property type="project" value="TreeGrafter"/>
</dbReference>
<protein>
    <submittedName>
        <fullName evidence="4">Uncharacterized protein</fullName>
    </submittedName>
</protein>
<dbReference type="InterPro" id="IPR000744">
    <property type="entry name" value="NSF_attach"/>
</dbReference>
<reference evidence="4" key="2">
    <citation type="submission" date="2021-12" db="EMBL/GenBank/DDBJ databases">
        <title>Resequencing data analysis of finger millet.</title>
        <authorList>
            <person name="Hatakeyama M."/>
            <person name="Aluri S."/>
            <person name="Balachadran M.T."/>
            <person name="Sivarajan S.R."/>
            <person name="Poveda L."/>
            <person name="Shimizu-Inatsugi R."/>
            <person name="Schlapbach R."/>
            <person name="Sreeman S.M."/>
            <person name="Shimizu K.K."/>
        </authorList>
    </citation>
    <scope>NUCLEOTIDE SEQUENCE</scope>
</reference>
<keyword evidence="2" id="KW-0813">Transport</keyword>
<dbReference type="PANTHER" id="PTHR13768:SF31">
    <property type="entry name" value="ALPHA-SOLUBLE NSF ATTACHMENT PROTEIN"/>
    <property type="match status" value="1"/>
</dbReference>
<dbReference type="GO" id="GO:0019905">
    <property type="term" value="F:syntaxin binding"/>
    <property type="evidence" value="ECO:0007669"/>
    <property type="project" value="TreeGrafter"/>
</dbReference>
<evidence type="ECO:0000256" key="1">
    <source>
        <dbReference type="ARBA" id="ARBA00010050"/>
    </source>
</evidence>
<dbReference type="SUPFAM" id="SSF48452">
    <property type="entry name" value="TPR-like"/>
    <property type="match status" value="1"/>
</dbReference>
<dbReference type="InterPro" id="IPR011990">
    <property type="entry name" value="TPR-like_helical_dom_sf"/>
</dbReference>
<dbReference type="GO" id="GO:0031201">
    <property type="term" value="C:SNARE complex"/>
    <property type="evidence" value="ECO:0007669"/>
    <property type="project" value="TreeGrafter"/>
</dbReference>
<dbReference type="GO" id="GO:0006886">
    <property type="term" value="P:intracellular protein transport"/>
    <property type="evidence" value="ECO:0007669"/>
    <property type="project" value="InterPro"/>
</dbReference>
<comment type="similarity">
    <text evidence="1">Belongs to the SNAP family.</text>
</comment>
<dbReference type="PANTHER" id="PTHR13768">
    <property type="entry name" value="SOLUBLE NSF ATTACHMENT PROTEIN SNAP"/>
    <property type="match status" value="1"/>
</dbReference>
<name>A0AAV5G0R8_ELECO</name>
<dbReference type="Gene3D" id="1.25.40.10">
    <property type="entry name" value="Tetratricopeptide repeat domain"/>
    <property type="match status" value="1"/>
</dbReference>
<accession>A0AAV5G0R8</accession>
<evidence type="ECO:0000313" key="5">
    <source>
        <dbReference type="Proteomes" id="UP001054889"/>
    </source>
</evidence>
<evidence type="ECO:0000256" key="3">
    <source>
        <dbReference type="ARBA" id="ARBA00022927"/>
    </source>
</evidence>
<dbReference type="Pfam" id="PF14938">
    <property type="entry name" value="SNAP"/>
    <property type="match status" value="1"/>
</dbReference>
<dbReference type="GO" id="GO:0005483">
    <property type="term" value="F:soluble NSF attachment protein activity"/>
    <property type="evidence" value="ECO:0007669"/>
    <property type="project" value="TreeGrafter"/>
</dbReference>
<evidence type="ECO:0000313" key="4">
    <source>
        <dbReference type="EMBL" id="GJN40425.1"/>
    </source>
</evidence>
<dbReference type="Proteomes" id="UP001054889">
    <property type="component" value="Unassembled WGS sequence"/>
</dbReference>
<evidence type="ECO:0000256" key="2">
    <source>
        <dbReference type="ARBA" id="ARBA00022448"/>
    </source>
</evidence>
<dbReference type="AlphaFoldDB" id="A0AAV5G0R8"/>